<keyword evidence="4" id="KW-1185">Reference proteome</keyword>
<dbReference type="GO" id="GO:0007018">
    <property type="term" value="P:microtubule-based movement"/>
    <property type="evidence" value="ECO:0007669"/>
    <property type="project" value="InterPro"/>
</dbReference>
<dbReference type="GO" id="GO:0051959">
    <property type="term" value="F:dynein light intermediate chain binding"/>
    <property type="evidence" value="ECO:0007669"/>
    <property type="project" value="InterPro"/>
</dbReference>
<evidence type="ECO:0000259" key="2">
    <source>
        <dbReference type="Pfam" id="PF12774"/>
    </source>
</evidence>
<reference evidence="3 4" key="1">
    <citation type="submission" date="2023-03" db="EMBL/GenBank/DDBJ databases">
        <title>High-quality genome of Scylla paramamosain provides insights in environmental adaptation.</title>
        <authorList>
            <person name="Zhang L."/>
        </authorList>
    </citation>
    <scope>NUCLEOTIDE SEQUENCE [LARGE SCALE GENOMIC DNA]</scope>
    <source>
        <strain evidence="3">LZ_2023a</strain>
        <tissue evidence="3">Muscle</tissue>
    </source>
</reference>
<dbReference type="GO" id="GO:0005524">
    <property type="term" value="F:ATP binding"/>
    <property type="evidence" value="ECO:0007669"/>
    <property type="project" value="InterPro"/>
</dbReference>
<dbReference type="Pfam" id="PF12774">
    <property type="entry name" value="AAA_6"/>
    <property type="match status" value="1"/>
</dbReference>
<organism evidence="3 4">
    <name type="scientific">Scylla paramamosain</name>
    <name type="common">Mud crab</name>
    <dbReference type="NCBI Taxonomy" id="85552"/>
    <lineage>
        <taxon>Eukaryota</taxon>
        <taxon>Metazoa</taxon>
        <taxon>Ecdysozoa</taxon>
        <taxon>Arthropoda</taxon>
        <taxon>Crustacea</taxon>
        <taxon>Multicrustacea</taxon>
        <taxon>Malacostraca</taxon>
        <taxon>Eumalacostraca</taxon>
        <taxon>Eucarida</taxon>
        <taxon>Decapoda</taxon>
        <taxon>Pleocyemata</taxon>
        <taxon>Brachyura</taxon>
        <taxon>Eubrachyura</taxon>
        <taxon>Portunoidea</taxon>
        <taxon>Portunidae</taxon>
        <taxon>Portuninae</taxon>
        <taxon>Scylla</taxon>
    </lineage>
</organism>
<dbReference type="Gene3D" id="3.40.50.300">
    <property type="entry name" value="P-loop containing nucleotide triphosphate hydrolases"/>
    <property type="match status" value="3"/>
</dbReference>
<sequence>MILMRLQYGYEYLGNTSRLVITPLTERCFRTLMGALKLHLGGAPEGPAGTGKTETCKDLAKAGLAQSGAWACFDEFNRIQLSVLSVVGQQIQTIQAAVARKAQRFIFEGVDLVLNPSCTIFITMNPGYAGRRELPDSLKVLFRSVAMMVPDYVMIAKIVLFSMGFIEADSLARKIIDTYRLCSEQLSTQHHYDYGMRAVKAVLQAASNLRLLMPDVPEAQVVLRAIRDVNLPKFVAQDVPLFEGIVQDLFPSEKDNTITIDPALMTAIQKTLEENNLQDVDWFREKMVQLYNMVLIRHGVIIVGEPLSGKTKAYQTLANTLQQKGRKRRLGMFKAMAKGVSSFLLMFFVVEAGLRIGLATALDKVGRERKVGEEHGVQYKIINPKALTLGQLYGAYDPFSHEWSDGVLAKTFREMAVSGSEERRWLVLDGPVDAVWVENLNTVLDDNKKLCLMSGEIIQMPGKMSVIFETCDLEEASPATVSRCGMIYMESKELGWRPLKKHYEIHKKRKEPVIEMFTKDIGTYFRLLPSKSTWSSKNRSETDDGPGDRVASSSTLELRDEQM</sequence>
<name>A0AAW0TQK7_SCYPA</name>
<dbReference type="GO" id="GO:0030286">
    <property type="term" value="C:dynein complex"/>
    <property type="evidence" value="ECO:0007669"/>
    <property type="project" value="InterPro"/>
</dbReference>
<proteinExistence type="predicted"/>
<dbReference type="EMBL" id="JARAKH010000028">
    <property type="protein sequence ID" value="KAK8388897.1"/>
    <property type="molecule type" value="Genomic_DNA"/>
</dbReference>
<dbReference type="Proteomes" id="UP001487740">
    <property type="component" value="Unassembled WGS sequence"/>
</dbReference>
<dbReference type="Gene3D" id="1.20.58.1120">
    <property type="match status" value="1"/>
</dbReference>
<dbReference type="PANTHER" id="PTHR45703">
    <property type="entry name" value="DYNEIN HEAVY CHAIN"/>
    <property type="match status" value="1"/>
</dbReference>
<accession>A0AAW0TQK7</accession>
<dbReference type="Gene3D" id="1.10.8.710">
    <property type="match status" value="1"/>
</dbReference>
<dbReference type="InterPro" id="IPR026983">
    <property type="entry name" value="DHC"/>
</dbReference>
<feature type="domain" description="Dynein heavy chain hydrolytic ATP-binding dynein motor region" evidence="2">
    <location>
        <begin position="62"/>
        <end position="311"/>
    </location>
</feature>
<dbReference type="AlphaFoldDB" id="A0AAW0TQK7"/>
<gene>
    <name evidence="3" type="ORF">O3P69_020686</name>
</gene>
<evidence type="ECO:0000313" key="4">
    <source>
        <dbReference type="Proteomes" id="UP001487740"/>
    </source>
</evidence>
<dbReference type="InterPro" id="IPR035699">
    <property type="entry name" value="AAA_6"/>
</dbReference>
<evidence type="ECO:0000256" key="1">
    <source>
        <dbReference type="SAM" id="MobiDB-lite"/>
    </source>
</evidence>
<dbReference type="InterPro" id="IPR027417">
    <property type="entry name" value="P-loop_NTPase"/>
</dbReference>
<dbReference type="GO" id="GO:0045505">
    <property type="term" value="F:dynein intermediate chain binding"/>
    <property type="evidence" value="ECO:0007669"/>
    <property type="project" value="InterPro"/>
</dbReference>
<dbReference type="InterPro" id="IPR043157">
    <property type="entry name" value="Dynein_AAA1S"/>
</dbReference>
<dbReference type="SUPFAM" id="SSF52540">
    <property type="entry name" value="P-loop containing nucleoside triphosphate hydrolases"/>
    <property type="match status" value="2"/>
</dbReference>
<protein>
    <recommendedName>
        <fullName evidence="2">Dynein heavy chain hydrolytic ATP-binding dynein motor region domain-containing protein</fullName>
    </recommendedName>
</protein>
<comment type="caution">
    <text evidence="3">The sequence shown here is derived from an EMBL/GenBank/DDBJ whole genome shotgun (WGS) entry which is preliminary data.</text>
</comment>
<evidence type="ECO:0000313" key="3">
    <source>
        <dbReference type="EMBL" id="KAK8388897.1"/>
    </source>
</evidence>
<dbReference type="PANTHER" id="PTHR45703:SF1">
    <property type="entry name" value="DYNEINS HEAVY CHAIN"/>
    <property type="match status" value="1"/>
</dbReference>
<dbReference type="FunFam" id="1.10.8.710:FF:000004">
    <property type="entry name" value="Dynein axonemal heavy chain 6"/>
    <property type="match status" value="1"/>
</dbReference>
<feature type="region of interest" description="Disordered" evidence="1">
    <location>
        <begin position="533"/>
        <end position="563"/>
    </location>
</feature>